<name>A0A1H9QQE4_BUTFI</name>
<dbReference type="Proteomes" id="UP000182584">
    <property type="component" value="Unassembled WGS sequence"/>
</dbReference>
<dbReference type="InterPro" id="IPR029058">
    <property type="entry name" value="AB_hydrolase_fold"/>
</dbReference>
<protein>
    <submittedName>
        <fullName evidence="1">Putative esterase</fullName>
    </submittedName>
</protein>
<sequence length="209" mass="23322">MKTYEFGNAGSNIVLIQPVDDHDLEGIENEFEAISSSCGMSVRLTAVRINNWNNDLSPWEAPAVFGKDNFGGDASKTLSELVKLCDDKDKRYFIGGYSLAGLFALWAAYQTDIFEGVAAASPSMWFPGFDDYMKKNEIKTDTVYLSLGDKEDKARNPVMATVGNRIREAQSLLKERGVNCILEWNEGNHFKDADIRTAKAFAWVLNTKI</sequence>
<dbReference type="OrthoDB" id="9794761at2"/>
<dbReference type="Pfam" id="PF00756">
    <property type="entry name" value="Esterase"/>
    <property type="match status" value="1"/>
</dbReference>
<gene>
    <name evidence="1" type="ORF">SAMN04487884_10884</name>
</gene>
<dbReference type="SUPFAM" id="SSF53474">
    <property type="entry name" value="alpha/beta-Hydrolases"/>
    <property type="match status" value="1"/>
</dbReference>
<dbReference type="eggNOG" id="COG2819">
    <property type="taxonomic scope" value="Bacteria"/>
</dbReference>
<dbReference type="RefSeq" id="WP_074755487.1">
    <property type="nucleotide sequence ID" value="NZ_FOGJ01000008.1"/>
</dbReference>
<evidence type="ECO:0000313" key="2">
    <source>
        <dbReference type="Proteomes" id="UP000182584"/>
    </source>
</evidence>
<accession>A0A1H9QQE4</accession>
<organism evidence="1 2">
    <name type="scientific">Butyrivibrio fibrisolvens</name>
    <dbReference type="NCBI Taxonomy" id="831"/>
    <lineage>
        <taxon>Bacteria</taxon>
        <taxon>Bacillati</taxon>
        <taxon>Bacillota</taxon>
        <taxon>Clostridia</taxon>
        <taxon>Lachnospirales</taxon>
        <taxon>Lachnospiraceae</taxon>
        <taxon>Butyrivibrio</taxon>
    </lineage>
</organism>
<reference evidence="1 2" key="1">
    <citation type="submission" date="2016-10" db="EMBL/GenBank/DDBJ databases">
        <authorList>
            <person name="de Groot N.N."/>
        </authorList>
    </citation>
    <scope>NUCLEOTIDE SEQUENCE [LARGE SCALE GENOMIC DNA]</scope>
    <source>
        <strain evidence="1 2">AR40</strain>
    </source>
</reference>
<dbReference type="InterPro" id="IPR000801">
    <property type="entry name" value="Esterase-like"/>
</dbReference>
<dbReference type="Gene3D" id="3.40.50.1820">
    <property type="entry name" value="alpha/beta hydrolase"/>
    <property type="match status" value="1"/>
</dbReference>
<dbReference type="AlphaFoldDB" id="A0A1H9QQE4"/>
<evidence type="ECO:0000313" key="1">
    <source>
        <dbReference type="EMBL" id="SER62682.1"/>
    </source>
</evidence>
<dbReference type="EMBL" id="FOGJ01000008">
    <property type="protein sequence ID" value="SER62682.1"/>
    <property type="molecule type" value="Genomic_DNA"/>
</dbReference>
<proteinExistence type="predicted"/>